<dbReference type="Proteomes" id="UP000037510">
    <property type="component" value="Unassembled WGS sequence"/>
</dbReference>
<sequence>MSSDKQTKRIFTTDPLAAIKELDNKLDSCMASFDMRMSTASSASLEQLAAEVKQFKVGMKLAIDLIRTQMTQVTALVDDVESRGRRKFLLFRGIEEKEGESLKEVITEIAKNTLKIGDFSPESIRFCYRLGKDSAQGGSRPILVRFHSLDIRSSIWRSKKDFKGTGVSVAEYLTATRRSFFNEGRRNYGVNKCWSQDGSIYLLTPDGTKHRIVSQFQLAEIMKKFPPTVTAAVAGAGSTSGKAGQARSKAGRFVKPK</sequence>
<reference evidence="3 4" key="1">
    <citation type="journal article" date="2015" name="Genome Biol. Evol.">
        <title>The genome of winter moth (Operophtera brumata) provides a genomic perspective on sexual dimorphism and phenology.</title>
        <authorList>
            <person name="Derks M.F."/>
            <person name="Smit S."/>
            <person name="Salis L."/>
            <person name="Schijlen E."/>
            <person name="Bossers A."/>
            <person name="Mateman C."/>
            <person name="Pijl A.S."/>
            <person name="de Ridder D."/>
            <person name="Groenen M.A."/>
            <person name="Visser M.E."/>
            <person name="Megens H.J."/>
        </authorList>
    </citation>
    <scope>NUCLEOTIDE SEQUENCE [LARGE SCALE GENOMIC DNA]</scope>
    <source>
        <strain evidence="3">WM2013NL</strain>
        <tissue evidence="3">Head and thorax</tissue>
    </source>
</reference>
<evidence type="ECO:0000313" key="2">
    <source>
        <dbReference type="EMBL" id="KOB61249.1"/>
    </source>
</evidence>
<dbReference type="Gene3D" id="3.30.70.1820">
    <property type="entry name" value="L1 transposable element, RRM domain"/>
    <property type="match status" value="1"/>
</dbReference>
<dbReference type="EMBL" id="JTDY01010087">
    <property type="protein sequence ID" value="KOB61249.1"/>
    <property type="molecule type" value="Genomic_DNA"/>
</dbReference>
<feature type="compositionally biased region" description="Low complexity" evidence="1">
    <location>
        <begin position="236"/>
        <end position="246"/>
    </location>
</feature>
<dbReference type="EMBL" id="JTDY01010087">
    <property type="protein sequence ID" value="KOB61251.1"/>
    <property type="molecule type" value="Genomic_DNA"/>
</dbReference>
<dbReference type="OrthoDB" id="8121249at2759"/>
<evidence type="ECO:0000313" key="4">
    <source>
        <dbReference type="Proteomes" id="UP000037510"/>
    </source>
</evidence>
<name>A0A0L7KDU3_OPEBR</name>
<comment type="caution">
    <text evidence="3">The sequence shown here is derived from an EMBL/GenBank/DDBJ whole genome shotgun (WGS) entry which is preliminary data.</text>
</comment>
<accession>A0A0L7KDU3</accession>
<gene>
    <name evidence="2" type="ORF">OBRU01_22293</name>
    <name evidence="3" type="ORF">OBRU01_22296</name>
</gene>
<evidence type="ECO:0000256" key="1">
    <source>
        <dbReference type="SAM" id="MobiDB-lite"/>
    </source>
</evidence>
<dbReference type="AlphaFoldDB" id="A0A0L7KDU3"/>
<organism evidence="3 4">
    <name type="scientific">Operophtera brumata</name>
    <name type="common">Winter moth</name>
    <name type="synonym">Phalaena brumata</name>
    <dbReference type="NCBI Taxonomy" id="104452"/>
    <lineage>
        <taxon>Eukaryota</taxon>
        <taxon>Metazoa</taxon>
        <taxon>Ecdysozoa</taxon>
        <taxon>Arthropoda</taxon>
        <taxon>Hexapoda</taxon>
        <taxon>Insecta</taxon>
        <taxon>Pterygota</taxon>
        <taxon>Neoptera</taxon>
        <taxon>Endopterygota</taxon>
        <taxon>Lepidoptera</taxon>
        <taxon>Glossata</taxon>
        <taxon>Ditrysia</taxon>
        <taxon>Geometroidea</taxon>
        <taxon>Geometridae</taxon>
        <taxon>Larentiinae</taxon>
        <taxon>Operophtera</taxon>
    </lineage>
</organism>
<feature type="region of interest" description="Disordered" evidence="1">
    <location>
        <begin position="236"/>
        <end position="257"/>
    </location>
</feature>
<evidence type="ECO:0000313" key="3">
    <source>
        <dbReference type="EMBL" id="KOB61251.1"/>
    </source>
</evidence>
<keyword evidence="4" id="KW-1185">Reference proteome</keyword>
<proteinExistence type="predicted"/>
<protein>
    <submittedName>
        <fullName evidence="3">Uncharacterized protein</fullName>
    </submittedName>
</protein>